<dbReference type="GO" id="GO:0012505">
    <property type="term" value="C:endomembrane system"/>
    <property type="evidence" value="ECO:0007669"/>
    <property type="project" value="TreeGrafter"/>
</dbReference>
<comment type="catalytic activity">
    <reaction evidence="9">
        <text>L-seryl-[EGF-like domain protein] + UDP-alpha-D-glucose = 3-O-(beta-D-glucosyl)-L-seryl-[EGF-like domain protein] + UDP + H(+)</text>
        <dbReference type="Rhea" id="RHEA:58116"/>
        <dbReference type="Rhea" id="RHEA-COMP:14610"/>
        <dbReference type="Rhea" id="RHEA-COMP:16010"/>
        <dbReference type="ChEBI" id="CHEBI:15378"/>
        <dbReference type="ChEBI" id="CHEBI:29999"/>
        <dbReference type="ChEBI" id="CHEBI:58223"/>
        <dbReference type="ChEBI" id="CHEBI:58885"/>
        <dbReference type="ChEBI" id="CHEBI:140576"/>
    </reaction>
</comment>
<organism evidence="12 13">
    <name type="scientific">Eptatretus burgeri</name>
    <name type="common">Inshore hagfish</name>
    <dbReference type="NCBI Taxonomy" id="7764"/>
    <lineage>
        <taxon>Eukaryota</taxon>
        <taxon>Metazoa</taxon>
        <taxon>Chordata</taxon>
        <taxon>Craniata</taxon>
        <taxon>Vertebrata</taxon>
        <taxon>Cyclostomata</taxon>
        <taxon>Myxini</taxon>
        <taxon>Myxiniformes</taxon>
        <taxon>Myxinidae</taxon>
        <taxon>Eptatretinae</taxon>
        <taxon>Eptatretus</taxon>
    </lineage>
</organism>
<reference evidence="12" key="2">
    <citation type="submission" date="2025-09" db="UniProtKB">
        <authorList>
            <consortium name="Ensembl"/>
        </authorList>
    </citation>
    <scope>IDENTIFICATION</scope>
</reference>
<feature type="domain" description="Glycosyl transferase CAP10" evidence="11">
    <location>
        <begin position="202"/>
        <end position="447"/>
    </location>
</feature>
<evidence type="ECO:0000259" key="11">
    <source>
        <dbReference type="SMART" id="SM00672"/>
    </source>
</evidence>
<dbReference type="InterPro" id="IPR013783">
    <property type="entry name" value="Ig-like_fold"/>
</dbReference>
<dbReference type="InterPro" id="IPR006598">
    <property type="entry name" value="CAP10"/>
</dbReference>
<evidence type="ECO:0000313" key="13">
    <source>
        <dbReference type="Proteomes" id="UP000694388"/>
    </source>
</evidence>
<evidence type="ECO:0000256" key="3">
    <source>
        <dbReference type="ARBA" id="ARBA00022676"/>
    </source>
</evidence>
<keyword evidence="6" id="KW-0256">Endoplasmic reticulum</keyword>
<dbReference type="SMART" id="SM00557">
    <property type="entry name" value="IG_FLMN"/>
    <property type="match status" value="1"/>
</dbReference>
<dbReference type="InterPro" id="IPR051091">
    <property type="entry name" value="O-Glucosyltr/Glycosyltrsf_90"/>
</dbReference>
<evidence type="ECO:0000256" key="8">
    <source>
        <dbReference type="ARBA" id="ARBA00047553"/>
    </source>
</evidence>
<dbReference type="Gene3D" id="2.60.40.10">
    <property type="entry name" value="Immunoglobulins"/>
    <property type="match status" value="1"/>
</dbReference>
<dbReference type="Ensembl" id="ENSEBUT00000002710.1">
    <property type="protein sequence ID" value="ENSEBUP00000002357.1"/>
    <property type="gene ID" value="ENSEBUG00000001788.1"/>
</dbReference>
<dbReference type="GeneTree" id="ENSGT00940000158318"/>
<sequence length="513" mass="59474">MYGPWVGWLTLTLLIHYGAEIVVGLSAKRSLVWGPGLQSEVVLPVRYFFIQAADKSGRNTSPGENVFSVSISPIDGSRSRIWVQVLDRHDGSFLVRYKMYGSYEDLRISITYKEKHVSKSPFILKGNIYHELCPCAQHDTVSWRTYMQCQPRYEQIERDLLPFPTVDPEKIAQEIPKRFSQFHSLCHYTIKDNKVYRRTFGQHVDFKMFMDAILLSLTRKVSLIKLFLNAPSATHPDICISTHSAVLPVAPLTFSVTLWVSLDLMYIQANTGPVWQNKTNLAFWRGRDSRQERLDLVQMSRKHPHIIDAAITNFFFFKHDEALYGPTVTPISFFDFFNHKYQINLDGTVAAYRLSYLLAGGSLVLKQDSSYYEFFYKDLVPWKHYVPFRRDLGDLMDKLQWAKDHDEEAQKIAKEGQEFIRNNLMSEKIFCYYQSLLEAYAKRHTSVPKIRQGMELVEQPKDDLFPCTCHRKLQVCNIMLHASSLQTALPPQHHQHSVDGYSEGHVQMLLKIT</sequence>
<dbReference type="FunFam" id="2.60.40.10:FF:000419">
    <property type="entry name" value="KDEL (Lys-Asp-Glu-Leu) containing 1"/>
    <property type="match status" value="1"/>
</dbReference>
<dbReference type="PANTHER" id="PTHR12203:SF21">
    <property type="entry name" value="PROTEIN O-GLUCOSYLTRANSFERASE 2"/>
    <property type="match status" value="1"/>
</dbReference>
<dbReference type="InterPro" id="IPR001298">
    <property type="entry name" value="Filamin/ABP280_rpt"/>
</dbReference>
<evidence type="ECO:0000313" key="12">
    <source>
        <dbReference type="Ensembl" id="ENSEBUP00000002357.1"/>
    </source>
</evidence>
<accession>A0A8C4NH19</accession>
<dbReference type="PROSITE" id="PS50194">
    <property type="entry name" value="FILAMIN_REPEAT"/>
    <property type="match status" value="1"/>
</dbReference>
<dbReference type="InterPro" id="IPR014756">
    <property type="entry name" value="Ig_E-set"/>
</dbReference>
<dbReference type="InterPro" id="IPR017868">
    <property type="entry name" value="Filamin/ABP280_repeat-like"/>
</dbReference>
<evidence type="ECO:0000256" key="6">
    <source>
        <dbReference type="ARBA" id="ARBA00022824"/>
    </source>
</evidence>
<keyword evidence="7" id="KW-0325">Glycoprotein</keyword>
<keyword evidence="13" id="KW-1185">Reference proteome</keyword>
<evidence type="ECO:0000256" key="4">
    <source>
        <dbReference type="ARBA" id="ARBA00022679"/>
    </source>
</evidence>
<dbReference type="GO" id="GO:0046527">
    <property type="term" value="F:glucosyltransferase activity"/>
    <property type="evidence" value="ECO:0007669"/>
    <property type="project" value="TreeGrafter"/>
</dbReference>
<dbReference type="Pfam" id="PF05686">
    <property type="entry name" value="Glyco_transf_90"/>
    <property type="match status" value="2"/>
</dbReference>
<dbReference type="Pfam" id="PF00630">
    <property type="entry name" value="Filamin"/>
    <property type="match status" value="1"/>
</dbReference>
<keyword evidence="5" id="KW-0732">Signal</keyword>
<evidence type="ECO:0000256" key="5">
    <source>
        <dbReference type="ARBA" id="ARBA00022729"/>
    </source>
</evidence>
<reference evidence="12" key="1">
    <citation type="submission" date="2025-08" db="UniProtKB">
        <authorList>
            <consortium name="Ensembl"/>
        </authorList>
    </citation>
    <scope>IDENTIFICATION</scope>
</reference>
<name>A0A8C4NH19_EPTBU</name>
<protein>
    <submittedName>
        <fullName evidence="12">Protein O-glucosyltransferase 2</fullName>
    </submittedName>
</protein>
<evidence type="ECO:0000256" key="7">
    <source>
        <dbReference type="ARBA" id="ARBA00023180"/>
    </source>
</evidence>
<evidence type="ECO:0000256" key="9">
    <source>
        <dbReference type="ARBA" id="ARBA00049246"/>
    </source>
</evidence>
<evidence type="ECO:0000256" key="2">
    <source>
        <dbReference type="ARBA" id="ARBA00006063"/>
    </source>
</evidence>
<dbReference type="OMA" id="MFMDATL"/>
<proteinExistence type="inferred from homology"/>
<keyword evidence="4" id="KW-0808">Transferase</keyword>
<feature type="repeat" description="Filamin" evidence="10">
    <location>
        <begin position="22"/>
        <end position="126"/>
    </location>
</feature>
<dbReference type="AlphaFoldDB" id="A0A8C4NH19"/>
<evidence type="ECO:0000256" key="10">
    <source>
        <dbReference type="PROSITE-ProRule" id="PRU00087"/>
    </source>
</evidence>
<evidence type="ECO:0000256" key="1">
    <source>
        <dbReference type="ARBA" id="ARBA00004922"/>
    </source>
</evidence>
<keyword evidence="3" id="KW-0328">Glycosyltransferase</keyword>
<comment type="similarity">
    <text evidence="2">Belongs to the KDELC family.</text>
</comment>
<comment type="catalytic activity">
    <reaction evidence="8">
        <text>L-seryl-[EGF-like domain protein] + UDP-alpha-D-xylose = 3-O-(beta-D-xylosyl)-L-seryl-[EGF-like domain protein] + UDP + H(+)</text>
        <dbReference type="Rhea" id="RHEA:62016"/>
        <dbReference type="Rhea" id="RHEA-COMP:16010"/>
        <dbReference type="Rhea" id="RHEA-COMP:16011"/>
        <dbReference type="ChEBI" id="CHEBI:15378"/>
        <dbReference type="ChEBI" id="CHEBI:29999"/>
        <dbReference type="ChEBI" id="CHEBI:57632"/>
        <dbReference type="ChEBI" id="CHEBI:58223"/>
        <dbReference type="ChEBI" id="CHEBI:132085"/>
    </reaction>
</comment>
<dbReference type="SMART" id="SM00672">
    <property type="entry name" value="CAP10"/>
    <property type="match status" value="1"/>
</dbReference>
<comment type="pathway">
    <text evidence="1">Protein modification; protein glycosylation.</text>
</comment>
<dbReference type="SUPFAM" id="SSF81296">
    <property type="entry name" value="E set domains"/>
    <property type="match status" value="1"/>
</dbReference>
<dbReference type="PANTHER" id="PTHR12203">
    <property type="entry name" value="KDEL LYS-ASP-GLU-LEU CONTAINING - RELATED"/>
    <property type="match status" value="1"/>
</dbReference>
<dbReference type="Proteomes" id="UP000694388">
    <property type="component" value="Unplaced"/>
</dbReference>